<proteinExistence type="predicted"/>
<evidence type="ECO:0000313" key="1">
    <source>
        <dbReference type="EMBL" id="KIK03040.1"/>
    </source>
</evidence>
<sequence>MLPAVWRKKNYILNHLILIASSSMPVELGYCQGKDVECGSVCGPTTELPHRGGTAVPCLSAGGMSKPNSRPPARYLGLSKPFPSLSEWRCASDSREAPYNNPSHFNLTVLEI</sequence>
<dbReference type="AlphaFoldDB" id="A0A0C9WUU5"/>
<reference evidence="2" key="2">
    <citation type="submission" date="2015-01" db="EMBL/GenBank/DDBJ databases">
        <title>Evolutionary Origins and Diversification of the Mycorrhizal Mutualists.</title>
        <authorList>
            <consortium name="DOE Joint Genome Institute"/>
            <consortium name="Mycorrhizal Genomics Consortium"/>
            <person name="Kohler A."/>
            <person name="Kuo A."/>
            <person name="Nagy L.G."/>
            <person name="Floudas D."/>
            <person name="Copeland A."/>
            <person name="Barry K.W."/>
            <person name="Cichocki N."/>
            <person name="Veneault-Fourrey C."/>
            <person name="LaButti K."/>
            <person name="Lindquist E.A."/>
            <person name="Lipzen A."/>
            <person name="Lundell T."/>
            <person name="Morin E."/>
            <person name="Murat C."/>
            <person name="Riley R."/>
            <person name="Ohm R."/>
            <person name="Sun H."/>
            <person name="Tunlid A."/>
            <person name="Henrissat B."/>
            <person name="Grigoriev I.V."/>
            <person name="Hibbett D.S."/>
            <person name="Martin F."/>
        </authorList>
    </citation>
    <scope>NUCLEOTIDE SEQUENCE [LARGE SCALE GENOMIC DNA]</scope>
    <source>
        <strain evidence="2">LaAM-08-1</strain>
    </source>
</reference>
<name>A0A0C9WUU5_9AGAR</name>
<dbReference type="Proteomes" id="UP000054477">
    <property type="component" value="Unassembled WGS sequence"/>
</dbReference>
<dbReference type="HOGENOM" id="CLU_2146278_0_0_1"/>
<accession>A0A0C9WUU5</accession>
<evidence type="ECO:0000313" key="2">
    <source>
        <dbReference type="Proteomes" id="UP000054477"/>
    </source>
</evidence>
<organism evidence="1 2">
    <name type="scientific">Laccaria amethystina LaAM-08-1</name>
    <dbReference type="NCBI Taxonomy" id="1095629"/>
    <lineage>
        <taxon>Eukaryota</taxon>
        <taxon>Fungi</taxon>
        <taxon>Dikarya</taxon>
        <taxon>Basidiomycota</taxon>
        <taxon>Agaricomycotina</taxon>
        <taxon>Agaricomycetes</taxon>
        <taxon>Agaricomycetidae</taxon>
        <taxon>Agaricales</taxon>
        <taxon>Agaricineae</taxon>
        <taxon>Hydnangiaceae</taxon>
        <taxon>Laccaria</taxon>
    </lineage>
</organism>
<protein>
    <submittedName>
        <fullName evidence="1">Uncharacterized protein</fullName>
    </submittedName>
</protein>
<reference evidence="1 2" key="1">
    <citation type="submission" date="2014-04" db="EMBL/GenBank/DDBJ databases">
        <authorList>
            <consortium name="DOE Joint Genome Institute"/>
            <person name="Kuo A."/>
            <person name="Kohler A."/>
            <person name="Nagy L.G."/>
            <person name="Floudas D."/>
            <person name="Copeland A."/>
            <person name="Barry K.W."/>
            <person name="Cichocki N."/>
            <person name="Veneault-Fourrey C."/>
            <person name="LaButti K."/>
            <person name="Lindquist E.A."/>
            <person name="Lipzen A."/>
            <person name="Lundell T."/>
            <person name="Morin E."/>
            <person name="Murat C."/>
            <person name="Sun H."/>
            <person name="Tunlid A."/>
            <person name="Henrissat B."/>
            <person name="Grigoriev I.V."/>
            <person name="Hibbett D.S."/>
            <person name="Martin F."/>
            <person name="Nordberg H.P."/>
            <person name="Cantor M.N."/>
            <person name="Hua S.X."/>
        </authorList>
    </citation>
    <scope>NUCLEOTIDE SEQUENCE [LARGE SCALE GENOMIC DNA]</scope>
    <source>
        <strain evidence="1 2">LaAM-08-1</strain>
    </source>
</reference>
<gene>
    <name evidence="1" type="ORF">K443DRAFT_490579</name>
</gene>
<dbReference type="EMBL" id="KN838584">
    <property type="protein sequence ID" value="KIK03040.1"/>
    <property type="molecule type" value="Genomic_DNA"/>
</dbReference>
<keyword evidence="2" id="KW-1185">Reference proteome</keyword>